<evidence type="ECO:0000256" key="1">
    <source>
        <dbReference type="ARBA" id="ARBA00001933"/>
    </source>
</evidence>
<evidence type="ECO:0000259" key="5">
    <source>
        <dbReference type="Pfam" id="PF01212"/>
    </source>
</evidence>
<dbReference type="EMBL" id="JAAQPH010000003">
    <property type="protein sequence ID" value="NIA67887.1"/>
    <property type="molecule type" value="Genomic_DNA"/>
</dbReference>
<dbReference type="GO" id="GO:0005829">
    <property type="term" value="C:cytosol"/>
    <property type="evidence" value="ECO:0007669"/>
    <property type="project" value="TreeGrafter"/>
</dbReference>
<dbReference type="InterPro" id="IPR015421">
    <property type="entry name" value="PyrdxlP-dep_Trfase_major"/>
</dbReference>
<protein>
    <submittedName>
        <fullName evidence="6">Low specificity L-threonine aldolase</fullName>
    </submittedName>
</protein>
<reference evidence="6" key="1">
    <citation type="submission" date="2020-03" db="EMBL/GenBank/DDBJ databases">
        <title>Genome of Pelagibius litoralis DSM 21314T.</title>
        <authorList>
            <person name="Wang G."/>
        </authorList>
    </citation>
    <scope>NUCLEOTIDE SEQUENCE</scope>
    <source>
        <strain evidence="6">DSM 21314</strain>
    </source>
</reference>
<dbReference type="Gene3D" id="3.40.640.10">
    <property type="entry name" value="Type I PLP-dependent aspartate aminotransferase-like (Major domain)"/>
    <property type="match status" value="1"/>
</dbReference>
<dbReference type="SUPFAM" id="SSF53383">
    <property type="entry name" value="PLP-dependent transferases"/>
    <property type="match status" value="1"/>
</dbReference>
<evidence type="ECO:0000256" key="2">
    <source>
        <dbReference type="ARBA" id="ARBA00006966"/>
    </source>
</evidence>
<evidence type="ECO:0000256" key="4">
    <source>
        <dbReference type="ARBA" id="ARBA00022898"/>
    </source>
</evidence>
<gene>
    <name evidence="6" type="ORF">HBA54_04715</name>
</gene>
<dbReference type="GO" id="GO:0006545">
    <property type="term" value="P:glycine biosynthetic process"/>
    <property type="evidence" value="ECO:0007669"/>
    <property type="project" value="TreeGrafter"/>
</dbReference>
<comment type="cofactor">
    <cofactor evidence="1">
        <name>pyridoxal 5'-phosphate</name>
        <dbReference type="ChEBI" id="CHEBI:597326"/>
    </cofactor>
</comment>
<evidence type="ECO:0000313" key="6">
    <source>
        <dbReference type="EMBL" id="NIA67887.1"/>
    </source>
</evidence>
<dbReference type="InterPro" id="IPR015424">
    <property type="entry name" value="PyrdxlP-dep_Trfase"/>
</dbReference>
<proteinExistence type="inferred from homology"/>
<dbReference type="GO" id="GO:0008732">
    <property type="term" value="F:L-allo-threonine aldolase activity"/>
    <property type="evidence" value="ECO:0007669"/>
    <property type="project" value="TreeGrafter"/>
</dbReference>
<comment type="subunit">
    <text evidence="3">Homotetramer.</text>
</comment>
<evidence type="ECO:0000313" key="7">
    <source>
        <dbReference type="Proteomes" id="UP000761264"/>
    </source>
</evidence>
<keyword evidence="7" id="KW-1185">Reference proteome</keyword>
<evidence type="ECO:0000256" key="3">
    <source>
        <dbReference type="ARBA" id="ARBA00011881"/>
    </source>
</evidence>
<dbReference type="AlphaFoldDB" id="A0A967C7A0"/>
<dbReference type="PANTHER" id="PTHR48097:SF9">
    <property type="entry name" value="L-THREONINE ALDOLASE"/>
    <property type="match status" value="1"/>
</dbReference>
<feature type="domain" description="Aromatic amino acid beta-eliminating lyase/threonine aldolase" evidence="5">
    <location>
        <begin position="33"/>
        <end position="281"/>
    </location>
</feature>
<comment type="caution">
    <text evidence="6">The sequence shown here is derived from an EMBL/GenBank/DDBJ whole genome shotgun (WGS) entry which is preliminary data.</text>
</comment>
<dbReference type="GO" id="GO:0006567">
    <property type="term" value="P:L-threonine catabolic process"/>
    <property type="evidence" value="ECO:0007669"/>
    <property type="project" value="TreeGrafter"/>
</dbReference>
<dbReference type="PANTHER" id="PTHR48097">
    <property type="entry name" value="L-THREONINE ALDOLASE-RELATED"/>
    <property type="match status" value="1"/>
</dbReference>
<keyword evidence="4" id="KW-0663">Pyridoxal phosphate</keyword>
<accession>A0A967C7A0</accession>
<organism evidence="6 7">
    <name type="scientific">Pelagibius litoralis</name>
    <dbReference type="NCBI Taxonomy" id="374515"/>
    <lineage>
        <taxon>Bacteria</taxon>
        <taxon>Pseudomonadati</taxon>
        <taxon>Pseudomonadota</taxon>
        <taxon>Alphaproteobacteria</taxon>
        <taxon>Rhodospirillales</taxon>
        <taxon>Rhodovibrionaceae</taxon>
        <taxon>Pelagibius</taxon>
    </lineage>
</organism>
<name>A0A967C7A0_9PROT</name>
<dbReference type="InterPro" id="IPR001597">
    <property type="entry name" value="ArAA_b-elim_lyase/Thr_aldolase"/>
</dbReference>
<dbReference type="RefSeq" id="WP_167221914.1">
    <property type="nucleotide sequence ID" value="NZ_JAAQPH010000003.1"/>
</dbReference>
<dbReference type="Pfam" id="PF01212">
    <property type="entry name" value="Beta_elim_lyase"/>
    <property type="match status" value="1"/>
</dbReference>
<comment type="similarity">
    <text evidence="2">Belongs to the threonine aldolase family.</text>
</comment>
<sequence length="358" mass="38159">MSKDTQFLVSLADDGDIPAPKEMAARLQRLTQETAIEADYYGNGGAVTELEAEAARLLGKERAVMFPTGTLANLIALRLLAGPDGARVVVHRHSHLFNDSGDNLSLLGGFTMVPLEGEGAGFSADDVAAELDRTADARVASRVGCIAMESPNRRLLGQRFAQADIKAITGLAGNRGIPLFLDGARMLIECAYSGQRPADMAAPFDIVYLSLYKYLGAPFGCVLAGSAAMLDGVFHDRRRFGGSLYQMWPAALLAKDALAGYAERWHRTRSAAEAVLALVEDQGPVTVEHIPDGTNIVRLRLPGAVLDGDKVKAAGLSQALKLPPPSADCLPVKINETWLNVEPQDLAGRLLKALGRCA</sequence>
<dbReference type="Proteomes" id="UP000761264">
    <property type="component" value="Unassembled WGS sequence"/>
</dbReference>